<comment type="caution">
    <text evidence="1">The sequence shown here is derived from an EMBL/GenBank/DDBJ whole genome shotgun (WGS) entry which is preliminary data.</text>
</comment>
<evidence type="ECO:0008006" key="2">
    <source>
        <dbReference type="Google" id="ProtNLM"/>
    </source>
</evidence>
<dbReference type="EMBL" id="LAZR01026006">
    <property type="protein sequence ID" value="KKL70068.1"/>
    <property type="molecule type" value="Genomic_DNA"/>
</dbReference>
<reference evidence="1" key="1">
    <citation type="journal article" date="2015" name="Nature">
        <title>Complex archaea that bridge the gap between prokaryotes and eukaryotes.</title>
        <authorList>
            <person name="Spang A."/>
            <person name="Saw J.H."/>
            <person name="Jorgensen S.L."/>
            <person name="Zaremba-Niedzwiedzka K."/>
            <person name="Martijn J."/>
            <person name="Lind A.E."/>
            <person name="van Eijk R."/>
            <person name="Schleper C."/>
            <person name="Guy L."/>
            <person name="Ettema T.J."/>
        </authorList>
    </citation>
    <scope>NUCLEOTIDE SEQUENCE</scope>
</reference>
<dbReference type="SUPFAM" id="SSF53448">
    <property type="entry name" value="Nucleotide-diphospho-sugar transferases"/>
    <property type="match status" value="1"/>
</dbReference>
<organism evidence="1">
    <name type="scientific">marine sediment metagenome</name>
    <dbReference type="NCBI Taxonomy" id="412755"/>
    <lineage>
        <taxon>unclassified sequences</taxon>
        <taxon>metagenomes</taxon>
        <taxon>ecological metagenomes</taxon>
    </lineage>
</organism>
<sequence>MALIGMAVHSTPENNRLQYTKRTLESLERTVDWDKHRLIIVDNNSCEEMHQVYEEFT</sequence>
<accession>A0A0F9E7N5</accession>
<dbReference type="InterPro" id="IPR029044">
    <property type="entry name" value="Nucleotide-diphossugar_trans"/>
</dbReference>
<proteinExistence type="predicted"/>
<evidence type="ECO:0000313" key="1">
    <source>
        <dbReference type="EMBL" id="KKL70068.1"/>
    </source>
</evidence>
<protein>
    <recommendedName>
        <fullName evidence="2">Glycosyltransferase 2-like domain-containing protein</fullName>
    </recommendedName>
</protein>
<dbReference type="AlphaFoldDB" id="A0A0F9E7N5"/>
<name>A0A0F9E7N5_9ZZZZ</name>
<feature type="non-terminal residue" evidence="1">
    <location>
        <position position="57"/>
    </location>
</feature>
<gene>
    <name evidence="1" type="ORF">LCGC14_2108670</name>
</gene>